<reference evidence="1 2" key="1">
    <citation type="submission" date="2018-10" db="EMBL/GenBank/DDBJ databases">
        <title>Genomic Encyclopedia of Type Strains, Phase IV (KMG-IV): sequencing the most valuable type-strain genomes for metagenomic binning, comparative biology and taxonomic classification.</title>
        <authorList>
            <person name="Goeker M."/>
        </authorList>
    </citation>
    <scope>NUCLEOTIDE SEQUENCE [LARGE SCALE GENOMIC DNA]</scope>
    <source>
        <strain evidence="1 2">DSM 22228</strain>
    </source>
</reference>
<keyword evidence="2" id="KW-1185">Reference proteome</keyword>
<protein>
    <submittedName>
        <fullName evidence="1">Uncharacterized protein with Zn-ribbon domain DUF2116</fullName>
    </submittedName>
</protein>
<name>A0A495RJ29_9GAMM</name>
<dbReference type="EMBL" id="RBWY01000001">
    <property type="protein sequence ID" value="RKS87284.1"/>
    <property type="molecule type" value="Genomic_DNA"/>
</dbReference>
<comment type="caution">
    <text evidence="1">The sequence shown here is derived from an EMBL/GenBank/DDBJ whole genome shotgun (WGS) entry which is preliminary data.</text>
</comment>
<dbReference type="OrthoDB" id="6271876at2"/>
<dbReference type="Proteomes" id="UP000278542">
    <property type="component" value="Unassembled WGS sequence"/>
</dbReference>
<gene>
    <name evidence="1" type="ORF">DES39_0504</name>
</gene>
<organism evidence="1 2">
    <name type="scientific">Orbus hercynius</name>
    <dbReference type="NCBI Taxonomy" id="593135"/>
    <lineage>
        <taxon>Bacteria</taxon>
        <taxon>Pseudomonadati</taxon>
        <taxon>Pseudomonadota</taxon>
        <taxon>Gammaproteobacteria</taxon>
        <taxon>Orbales</taxon>
        <taxon>Orbaceae</taxon>
        <taxon>Orbus</taxon>
    </lineage>
</organism>
<evidence type="ECO:0000313" key="1">
    <source>
        <dbReference type="EMBL" id="RKS87284.1"/>
    </source>
</evidence>
<accession>A0A495RJ29</accession>
<dbReference type="RefSeq" id="WP_121144185.1">
    <property type="nucleotide sequence ID" value="NZ_RBWY01000001.1"/>
</dbReference>
<evidence type="ECO:0000313" key="2">
    <source>
        <dbReference type="Proteomes" id="UP000278542"/>
    </source>
</evidence>
<sequence>MADIADDANDLAQLEIQSILRNRMPTKSAYYKLCRFCKEPTPDGHAFCDEDCRDDFEKRNKGA</sequence>
<proteinExistence type="predicted"/>
<dbReference type="AlphaFoldDB" id="A0A495RJ29"/>